<evidence type="ECO:0000313" key="1">
    <source>
        <dbReference type="EMBL" id="KAJ7230241.1"/>
    </source>
</evidence>
<evidence type="ECO:0000313" key="2">
    <source>
        <dbReference type="Proteomes" id="UP001219525"/>
    </source>
</evidence>
<accession>A0AAD7E6D3</accession>
<sequence length="166" mass="19014">MRHLGYLESPHDSLGPLLCCIGQNVESLIVDTNDETLKDFHFGLPSLCRLECQFSLGSVWNVVARLPDGSRLTDLVLTTSHHVWQFKSSGEHALGLRLEQLVLRKLLCLSALVVEVMVVTPRYETRLIPPLDREEVVRAIEKSMPRLTEKRILSVRFFFEKKRGLY</sequence>
<dbReference type="EMBL" id="JARJCW010000001">
    <property type="protein sequence ID" value="KAJ7230241.1"/>
    <property type="molecule type" value="Genomic_DNA"/>
</dbReference>
<protein>
    <submittedName>
        <fullName evidence="1">Uncharacterized protein</fullName>
    </submittedName>
</protein>
<dbReference type="Proteomes" id="UP001219525">
    <property type="component" value="Unassembled WGS sequence"/>
</dbReference>
<keyword evidence="2" id="KW-1185">Reference proteome</keyword>
<name>A0AAD7E6D3_9AGAR</name>
<proteinExistence type="predicted"/>
<comment type="caution">
    <text evidence="1">The sequence shown here is derived from an EMBL/GenBank/DDBJ whole genome shotgun (WGS) entry which is preliminary data.</text>
</comment>
<gene>
    <name evidence="1" type="ORF">GGX14DRAFT_2893</name>
</gene>
<dbReference type="AlphaFoldDB" id="A0AAD7E6D3"/>
<reference evidence="1" key="1">
    <citation type="submission" date="2023-03" db="EMBL/GenBank/DDBJ databases">
        <title>Massive genome expansion in bonnet fungi (Mycena s.s.) driven by repeated elements and novel gene families across ecological guilds.</title>
        <authorList>
            <consortium name="Lawrence Berkeley National Laboratory"/>
            <person name="Harder C.B."/>
            <person name="Miyauchi S."/>
            <person name="Viragh M."/>
            <person name="Kuo A."/>
            <person name="Thoen E."/>
            <person name="Andreopoulos B."/>
            <person name="Lu D."/>
            <person name="Skrede I."/>
            <person name="Drula E."/>
            <person name="Henrissat B."/>
            <person name="Morin E."/>
            <person name="Kohler A."/>
            <person name="Barry K."/>
            <person name="LaButti K."/>
            <person name="Morin E."/>
            <person name="Salamov A."/>
            <person name="Lipzen A."/>
            <person name="Mereny Z."/>
            <person name="Hegedus B."/>
            <person name="Baldrian P."/>
            <person name="Stursova M."/>
            <person name="Weitz H."/>
            <person name="Taylor A."/>
            <person name="Grigoriev I.V."/>
            <person name="Nagy L.G."/>
            <person name="Martin F."/>
            <person name="Kauserud H."/>
        </authorList>
    </citation>
    <scope>NUCLEOTIDE SEQUENCE</scope>
    <source>
        <strain evidence="1">9144</strain>
    </source>
</reference>
<organism evidence="1 2">
    <name type="scientific">Mycena pura</name>
    <dbReference type="NCBI Taxonomy" id="153505"/>
    <lineage>
        <taxon>Eukaryota</taxon>
        <taxon>Fungi</taxon>
        <taxon>Dikarya</taxon>
        <taxon>Basidiomycota</taxon>
        <taxon>Agaricomycotina</taxon>
        <taxon>Agaricomycetes</taxon>
        <taxon>Agaricomycetidae</taxon>
        <taxon>Agaricales</taxon>
        <taxon>Marasmiineae</taxon>
        <taxon>Mycenaceae</taxon>
        <taxon>Mycena</taxon>
    </lineage>
</organism>